<name>A0A2A5CGJ8_9GAMM</name>
<sequence length="159" mass="17423">MRLSLKKLSAVALAVLTLGVVDFAVAHHSFAMFDRAREEVTGGEVVRWAFNSPHVALYIRDEAGEIFAYEGAAPASLVTRDEPMNGFTFQPGDTVELVVCPLHDGRNGGALGIIIKDDVWYRPNDGGCGPNEAWEDWMSKGYMSKQEALDAGEMIDEDM</sequence>
<accession>A0A2A5CGJ8</accession>
<proteinExistence type="predicted"/>
<comment type="caution">
    <text evidence="1">The sequence shown here is derived from an EMBL/GenBank/DDBJ whole genome shotgun (WGS) entry which is preliminary data.</text>
</comment>
<dbReference type="Pfam" id="PF19649">
    <property type="entry name" value="DUF6152"/>
    <property type="match status" value="1"/>
</dbReference>
<reference evidence="2" key="1">
    <citation type="submission" date="2017-08" db="EMBL/GenBank/DDBJ databases">
        <title>A dynamic microbial community with high functional redundancy inhabits the cold, oxic subseafloor aquifer.</title>
        <authorList>
            <person name="Tully B.J."/>
            <person name="Wheat C.G."/>
            <person name="Glazer B.T."/>
            <person name="Huber J.A."/>
        </authorList>
    </citation>
    <scope>NUCLEOTIDE SEQUENCE [LARGE SCALE GENOMIC DNA]</scope>
</reference>
<dbReference type="Proteomes" id="UP000228987">
    <property type="component" value="Unassembled WGS sequence"/>
</dbReference>
<dbReference type="AlphaFoldDB" id="A0A2A5CGJ8"/>
<dbReference type="InterPro" id="IPR046150">
    <property type="entry name" value="DUF6152"/>
</dbReference>
<evidence type="ECO:0000313" key="2">
    <source>
        <dbReference type="Proteomes" id="UP000228987"/>
    </source>
</evidence>
<protein>
    <submittedName>
        <fullName evidence="1">Uncharacterized protein</fullName>
    </submittedName>
</protein>
<gene>
    <name evidence="1" type="ORF">COA71_03110</name>
</gene>
<evidence type="ECO:0000313" key="1">
    <source>
        <dbReference type="EMBL" id="PCJ42516.1"/>
    </source>
</evidence>
<dbReference type="EMBL" id="NVWI01000002">
    <property type="protein sequence ID" value="PCJ42516.1"/>
    <property type="molecule type" value="Genomic_DNA"/>
</dbReference>
<organism evidence="1 2">
    <name type="scientific">SAR86 cluster bacterium</name>
    <dbReference type="NCBI Taxonomy" id="2030880"/>
    <lineage>
        <taxon>Bacteria</taxon>
        <taxon>Pseudomonadati</taxon>
        <taxon>Pseudomonadota</taxon>
        <taxon>Gammaproteobacteria</taxon>
        <taxon>SAR86 cluster</taxon>
    </lineage>
</organism>